<feature type="compositionally biased region" description="Basic residues" evidence="4">
    <location>
        <begin position="1147"/>
        <end position="1162"/>
    </location>
</feature>
<evidence type="ECO:0000256" key="3">
    <source>
        <dbReference type="ARBA" id="ARBA00023242"/>
    </source>
</evidence>
<organism evidence="5 6">
    <name type="scientific">Bremia lactucae</name>
    <name type="common">Lettuce downy mildew</name>
    <dbReference type="NCBI Taxonomy" id="4779"/>
    <lineage>
        <taxon>Eukaryota</taxon>
        <taxon>Sar</taxon>
        <taxon>Stramenopiles</taxon>
        <taxon>Oomycota</taxon>
        <taxon>Peronosporomycetes</taxon>
        <taxon>Peronosporales</taxon>
        <taxon>Peronosporaceae</taxon>
        <taxon>Bremia</taxon>
    </lineage>
</organism>
<dbReference type="Proteomes" id="UP000294530">
    <property type="component" value="Unassembled WGS sequence"/>
</dbReference>
<dbReference type="KEGG" id="blac:94344767"/>
<evidence type="ECO:0000256" key="2">
    <source>
        <dbReference type="ARBA" id="ARBA00006809"/>
    </source>
</evidence>
<dbReference type="RefSeq" id="XP_067821657.1">
    <property type="nucleotide sequence ID" value="XM_067959096.1"/>
</dbReference>
<evidence type="ECO:0000256" key="4">
    <source>
        <dbReference type="SAM" id="MobiDB-lite"/>
    </source>
</evidence>
<dbReference type="GO" id="GO:0005730">
    <property type="term" value="C:nucleolus"/>
    <property type="evidence" value="ECO:0007669"/>
    <property type="project" value="InterPro"/>
</dbReference>
<dbReference type="AlphaFoldDB" id="A0A976NY18"/>
<proteinExistence type="inferred from homology"/>
<comment type="similarity">
    <text evidence="2">Belongs to the MYBBP1A family.</text>
</comment>
<dbReference type="PANTHER" id="PTHR13213:SF2">
    <property type="entry name" value="MYB-BINDING PROTEIN 1A"/>
    <property type="match status" value="1"/>
</dbReference>
<dbReference type="PANTHER" id="PTHR13213">
    <property type="entry name" value="MYB-BINDING PROTEIN 1A FAMILY MEMBER"/>
    <property type="match status" value="1"/>
</dbReference>
<comment type="subcellular location">
    <subcellularLocation>
        <location evidence="1">Nucleus</location>
    </subcellularLocation>
</comment>
<accession>A0A976NY18</accession>
<protein>
    <submittedName>
        <fullName evidence="5">Uncharacterized protein</fullName>
    </submittedName>
</protein>
<dbReference type="OrthoDB" id="342531at2759"/>
<dbReference type="InterPro" id="IPR016024">
    <property type="entry name" value="ARM-type_fold"/>
</dbReference>
<reference evidence="5 6" key="1">
    <citation type="journal article" date="2021" name="Genome Biol.">
        <title>AFLAP: assembly-free linkage analysis pipeline using k-mers from genome sequencing data.</title>
        <authorList>
            <person name="Fletcher K."/>
            <person name="Zhang L."/>
            <person name="Gil J."/>
            <person name="Han R."/>
            <person name="Cavanaugh K."/>
            <person name="Michelmore R."/>
        </authorList>
    </citation>
    <scope>NUCLEOTIDE SEQUENCE [LARGE SCALE GENOMIC DNA]</scope>
    <source>
        <strain evidence="5 6">SF5</strain>
    </source>
</reference>
<dbReference type="Pfam" id="PF04931">
    <property type="entry name" value="DNA_pol_phi"/>
    <property type="match status" value="1"/>
</dbReference>
<keyword evidence="3" id="KW-0539">Nucleus</keyword>
<feature type="compositionally biased region" description="Basic and acidic residues" evidence="4">
    <location>
        <begin position="1137"/>
        <end position="1146"/>
    </location>
</feature>
<keyword evidence="6" id="KW-1185">Reference proteome</keyword>
<dbReference type="InterPro" id="IPR007015">
    <property type="entry name" value="DNA_pol_V/MYBBP1A"/>
</dbReference>
<evidence type="ECO:0000313" key="5">
    <source>
        <dbReference type="EMBL" id="TDH72158.1"/>
    </source>
</evidence>
<dbReference type="GeneID" id="94344767"/>
<comment type="caution">
    <text evidence="5">The sequence shown here is derived from an EMBL/GenBank/DDBJ whole genome shotgun (WGS) entry which is preliminary data.</text>
</comment>
<sequence length="1162" mass="130303">MNIGTKPQNGDERPSRQKSDFLNLFWTLAENDRNVRMQAVMQLLDHLKNSAKQESEVQYALKRLVRGLASSRDAARQGFSTALSGLLAMFPKQIALQRTHELLRDAMEVHSSMKPMEQREHMFGRLFGLLALYRSGRLQMDVPLLVTIIKELLEMATFKRWFRETCYEAALTLLADVPTDQFVTELAALIQTCLQIQPLKSKEEESSGAWNADQVLLAVGVQRYMHVTKLDLDENKMQQLPANFAAIGALKRRHVHTLIRPMRGSSGSYPRVHSAWYGLFGHVLNSIEESTAIDLEFFEEMWTVLVENSLFGGNNAENSAPTSHERQGLALKLFELVAPKLPESTLYSILTPRLVRCLYHNSVAKRNYLHEAAHHCLKSFATTAPRMFHHFLREQFTSPLSVLVTSVAADSDDDEDQQPIKEQKRQNGGFETFIELEEKKEREEILARRTDRARVWAVESMVAALIDLMSSKVIADDASKNLQKKILRFLVFHAFFSVSKEAASKKKSKKAKRNDESEVDELAHEAAAVTPPVSDNVANYTKTRLFSLLSFGLAGAEGDRASVSVLSQIFALAQELHLNSSAVVLRIPLNKESSGQFDALVSHVDTLQSKEVQDTTMTTHRSLSETFLLLFMSSGLELLDAEQREDAMVVAADLEKCYTQLVGKKLLTGSTKKEANEAEQESVLVLTDLLLSLLSQDSSAMREIVTQVFRSLLPLLNRECLTTMINVLLSTREGNVEHEDEGDEFAPITEAEDVEQEQDVSLSSDALSDAVRKDEKLLALHGEDLALAAFVGQVKIRSQRKKDLKRARLQTMHFQLRVVDLLQVFASQRPEQSKSAIEKHDALVLSLVAPLFCVLTQVETADSKQLVLRDRIQAVLLHKVLRVKDKLPCSESAQMEALNALRQLVELFRTTPMDKDHSGKVASAAVVYLVRVVCTGKAEIEVLPIVHTAVFDAFTKKRSRFPRASFQDLLTKAPIVGARLLLEPLVAVAAATNNKENADVSVARTAVDEFSQFEVFRLLTLLLRGASKLPVSADMLNLINGVSDTLKSALVRRLAPDSVHHLKAKRLKIVLLFALQIVKFWRTLEDQRAHETDVRDVVAAVQAVNFKSPVIKNLIKHVSESADVPLVVRNGFETDKKEDEENELTRKAKPSKKKRKRSITLE</sequence>
<dbReference type="EMBL" id="SHOA02000012">
    <property type="protein sequence ID" value="TDH72158.1"/>
    <property type="molecule type" value="Genomic_DNA"/>
</dbReference>
<evidence type="ECO:0000256" key="1">
    <source>
        <dbReference type="ARBA" id="ARBA00004123"/>
    </source>
</evidence>
<name>A0A976NY18_BRELC</name>
<feature type="region of interest" description="Disordered" evidence="4">
    <location>
        <begin position="1137"/>
        <end position="1162"/>
    </location>
</feature>
<evidence type="ECO:0000313" key="6">
    <source>
        <dbReference type="Proteomes" id="UP000294530"/>
    </source>
</evidence>
<dbReference type="GO" id="GO:0003677">
    <property type="term" value="F:DNA binding"/>
    <property type="evidence" value="ECO:0007669"/>
    <property type="project" value="InterPro"/>
</dbReference>
<gene>
    <name evidence="5" type="ORF">CCR75_000991</name>
</gene>
<dbReference type="GO" id="GO:0006355">
    <property type="term" value="P:regulation of DNA-templated transcription"/>
    <property type="evidence" value="ECO:0007669"/>
    <property type="project" value="InterPro"/>
</dbReference>
<dbReference type="SUPFAM" id="SSF48371">
    <property type="entry name" value="ARM repeat"/>
    <property type="match status" value="1"/>
</dbReference>